<accession>A0ABR2VJI6</accession>
<evidence type="ECO:0000313" key="6">
    <source>
        <dbReference type="EMBL" id="KAK9663690.1"/>
    </source>
</evidence>
<dbReference type="InterPro" id="IPR036866">
    <property type="entry name" value="RibonucZ/Hydroxyglut_hydro"/>
</dbReference>
<evidence type="ECO:0000256" key="3">
    <source>
        <dbReference type="ARBA" id="ARBA00022833"/>
    </source>
</evidence>
<feature type="domain" description="Alkyl sulfatase dimerisation" evidence="4">
    <location>
        <begin position="216"/>
        <end position="352"/>
    </location>
</feature>
<evidence type="ECO:0000256" key="1">
    <source>
        <dbReference type="ARBA" id="ARBA00022723"/>
    </source>
</evidence>
<dbReference type="SUPFAM" id="SSF56281">
    <property type="entry name" value="Metallo-hydrolase/oxidoreductase"/>
    <property type="match status" value="1"/>
</dbReference>
<dbReference type="InterPro" id="IPR038536">
    <property type="entry name" value="Alkyl/aryl-sulf_dimr_sf"/>
</dbReference>
<proteinExistence type="predicted"/>
<dbReference type="InterPro" id="IPR044097">
    <property type="entry name" value="Bds1/SdsA1_MBL-fold"/>
</dbReference>
<feature type="domain" description="Alkyl sulfatase C-terminal" evidence="5">
    <location>
        <begin position="363"/>
        <end position="423"/>
    </location>
</feature>
<dbReference type="InterPro" id="IPR052195">
    <property type="entry name" value="Bact_Alkyl/Aryl-Sulfatase"/>
</dbReference>
<evidence type="ECO:0000256" key="2">
    <source>
        <dbReference type="ARBA" id="ARBA00022801"/>
    </source>
</evidence>
<dbReference type="EMBL" id="JASJQH010011862">
    <property type="protein sequence ID" value="KAK9663690.1"/>
    <property type="molecule type" value="Genomic_DNA"/>
</dbReference>
<name>A0ABR2VJI6_9FUNG</name>
<comment type="caution">
    <text evidence="6">The sequence shown here is derived from an EMBL/GenBank/DDBJ whole genome shotgun (WGS) entry which is preliminary data.</text>
</comment>
<dbReference type="Proteomes" id="UP001479436">
    <property type="component" value="Unassembled WGS sequence"/>
</dbReference>
<dbReference type="Gene3D" id="3.60.15.30">
    <property type="entry name" value="Metallo-beta-lactamase domain"/>
    <property type="match status" value="1"/>
</dbReference>
<dbReference type="Pfam" id="PF14863">
    <property type="entry name" value="Alkyl_sulf_dimr"/>
    <property type="match status" value="1"/>
</dbReference>
<keyword evidence="1" id="KW-0479">Metal-binding</keyword>
<dbReference type="PANTHER" id="PTHR43223">
    <property type="entry name" value="ALKYL/ARYL-SULFATASE"/>
    <property type="match status" value="1"/>
</dbReference>
<keyword evidence="7" id="KW-1185">Reference proteome</keyword>
<reference evidence="6 7" key="1">
    <citation type="submission" date="2023-04" db="EMBL/GenBank/DDBJ databases">
        <title>Genome of Basidiobolus ranarum AG-B5.</title>
        <authorList>
            <person name="Stajich J.E."/>
            <person name="Carter-House D."/>
            <person name="Gryganskyi A."/>
        </authorList>
    </citation>
    <scope>NUCLEOTIDE SEQUENCE [LARGE SCALE GENOMIC DNA]</scope>
    <source>
        <strain evidence="6 7">AG-B5</strain>
    </source>
</reference>
<protein>
    <submittedName>
        <fullName evidence="6">Uncharacterized protein</fullName>
    </submittedName>
</protein>
<dbReference type="InterPro" id="IPR029229">
    <property type="entry name" value="Alkyl_sulf_C"/>
</dbReference>
<organism evidence="6 7">
    <name type="scientific">Basidiobolus ranarum</name>
    <dbReference type="NCBI Taxonomy" id="34480"/>
    <lineage>
        <taxon>Eukaryota</taxon>
        <taxon>Fungi</taxon>
        <taxon>Fungi incertae sedis</taxon>
        <taxon>Zoopagomycota</taxon>
        <taxon>Entomophthoromycotina</taxon>
        <taxon>Basidiobolomycetes</taxon>
        <taxon>Basidiobolales</taxon>
        <taxon>Basidiobolaceae</taxon>
        <taxon>Basidiobolus</taxon>
    </lineage>
</organism>
<evidence type="ECO:0000259" key="5">
    <source>
        <dbReference type="Pfam" id="PF14864"/>
    </source>
</evidence>
<dbReference type="Pfam" id="PF14864">
    <property type="entry name" value="Alkyl_sulf_C"/>
    <property type="match status" value="1"/>
</dbReference>
<keyword evidence="3" id="KW-0862">Zinc</keyword>
<gene>
    <name evidence="6" type="ORF">K7432_018077</name>
</gene>
<dbReference type="Gene3D" id="1.25.40.880">
    <property type="entry name" value="Alkyl sulfatase, dimerisation domain"/>
    <property type="match status" value="1"/>
</dbReference>
<evidence type="ECO:0000313" key="7">
    <source>
        <dbReference type="Proteomes" id="UP001479436"/>
    </source>
</evidence>
<dbReference type="Gene3D" id="3.30.1050.10">
    <property type="entry name" value="SCP2 sterol-binding domain"/>
    <property type="match status" value="1"/>
</dbReference>
<evidence type="ECO:0000259" key="4">
    <source>
        <dbReference type="Pfam" id="PF14863"/>
    </source>
</evidence>
<dbReference type="CDD" id="cd07710">
    <property type="entry name" value="arylsulfatase_Sdsa1-like_MBL-fold"/>
    <property type="match status" value="1"/>
</dbReference>
<dbReference type="PANTHER" id="PTHR43223:SF1">
    <property type="entry name" value="ALKYL_ARYL-SULFATASE BDS1"/>
    <property type="match status" value="1"/>
</dbReference>
<dbReference type="InterPro" id="IPR029228">
    <property type="entry name" value="Alkyl_sulf_dimr"/>
</dbReference>
<dbReference type="InterPro" id="IPR036527">
    <property type="entry name" value="SCP2_sterol-bd_dom_sf"/>
</dbReference>
<sequence length="443" mass="50255">MIPRSPADHFGGVRGVLPNGEPDEKVQIIAPEGFLEHAVSENVFAGNAMRRRAHYMYGNFIPKSDRGHVDVGLGKALAGGRQSLLSPNDLISRTGEKRIIDGVEFEFQMANCTEAPCEMIIYLPQLRALCGAEVMTHNMHNLYTLRGAEIRDAVQWWKTIHEAINIFLHRSDVIFAQHHWPIWGQENIGRFLTKQRDLYKYLHDETLRLMNHGLNMNEIANTIVLPPALSQEWYNRGYYGTTSHNVRGIYQRYLGFYSSNPAELDPLPPVEESRRYVDFMGGADAVVDRAQTCFNQGEYKWVARVLSHVMYTEPDHTSARKLLADTFEQLGYQAEAATWRNEYLSAATELRMGLPKIKAKGQDLDFIQAMTLEMLFDYLGVRLNGPKADGLKFAIDFRFEGPLSSADPHRIIAMVQNSVLVYTLVFTDGIGHITADRKLPPRV</sequence>
<keyword evidence="2" id="KW-0378">Hydrolase</keyword>
<dbReference type="SUPFAM" id="SSF55718">
    <property type="entry name" value="SCP-like"/>
    <property type="match status" value="1"/>
</dbReference>